<name>A0A0J6GBD9_PSEDM</name>
<dbReference type="EMBL" id="FNUD01000002">
    <property type="protein sequence ID" value="SEF03618.1"/>
    <property type="molecule type" value="Genomic_DNA"/>
</dbReference>
<dbReference type="PATRIC" id="fig|882211.3.peg.3247"/>
<evidence type="ECO:0000313" key="2">
    <source>
        <dbReference type="EMBL" id="SEF03618.1"/>
    </source>
</evidence>
<sequence length="232" mass="23633">MFTVQKSLCALAVLATTSMPVLAESIDVRVVGTISPAACTPMLTGGGTVDYGAIKPDALSEDAFTVLAEKQLDFGIVCDAPAKIALKAINGRPGSLAGAVEGPGGFGVPKVNLLTDANAVAGGLGLDGQHKIGGYAVAMKPGTVQADGVDVNSIRSSNNGTTWEASPAGILGGNAWANLWNTWSKTGTTVPVAFETLSGKLSVQAYINKTSELDLTKPVALDGLTTIELVYL</sequence>
<keyword evidence="3" id="KW-1185">Reference proteome</keyword>
<evidence type="ECO:0000256" key="1">
    <source>
        <dbReference type="SAM" id="SignalP"/>
    </source>
</evidence>
<feature type="signal peptide" evidence="1">
    <location>
        <begin position="1"/>
        <end position="23"/>
    </location>
</feature>
<evidence type="ECO:0000313" key="3">
    <source>
        <dbReference type="Proteomes" id="UP000183613"/>
    </source>
</evidence>
<dbReference type="OrthoDB" id="6602106at2"/>
<keyword evidence="1" id="KW-0732">Signal</keyword>
<gene>
    <name evidence="2" type="ORF">SAMN04489800_3816</name>
</gene>
<reference evidence="2" key="1">
    <citation type="submission" date="2016-10" db="EMBL/GenBank/DDBJ databases">
        <authorList>
            <person name="Varghese N."/>
            <person name="Submissions S."/>
        </authorList>
    </citation>
    <scope>NUCLEOTIDE SEQUENCE [LARGE SCALE GENOMIC DNA]</scope>
    <source>
        <strain evidence="2">LMG 25555</strain>
    </source>
</reference>
<organism evidence="2 3">
    <name type="scientific">Pseudomonas deceptionensis</name>
    <dbReference type="NCBI Taxonomy" id="882211"/>
    <lineage>
        <taxon>Bacteria</taxon>
        <taxon>Pseudomonadati</taxon>
        <taxon>Pseudomonadota</taxon>
        <taxon>Gammaproteobacteria</taxon>
        <taxon>Pseudomonadales</taxon>
        <taxon>Pseudomonadaceae</taxon>
        <taxon>Pseudomonas</taxon>
    </lineage>
</organism>
<dbReference type="InterPro" id="IPR010546">
    <property type="entry name" value="DUF1120"/>
</dbReference>
<evidence type="ECO:0008006" key="4">
    <source>
        <dbReference type="Google" id="ProtNLM"/>
    </source>
</evidence>
<dbReference type="Proteomes" id="UP000183613">
    <property type="component" value="Unassembled WGS sequence"/>
</dbReference>
<feature type="chain" id="PRO_5009777182" description="DUF1120 domain-containing protein" evidence="1">
    <location>
        <begin position="24"/>
        <end position="232"/>
    </location>
</feature>
<proteinExistence type="predicted"/>
<protein>
    <recommendedName>
        <fullName evidence="4">DUF1120 domain-containing protein</fullName>
    </recommendedName>
</protein>
<accession>A0A0J6GBD9</accession>
<dbReference type="RefSeq" id="WP_048360921.1">
    <property type="nucleotide sequence ID" value="NZ_FNUD01000002.1"/>
</dbReference>
<dbReference type="Pfam" id="PF06551">
    <property type="entry name" value="DUF1120"/>
    <property type="match status" value="1"/>
</dbReference>
<comment type="caution">
    <text evidence="2">The sequence shown here is derived from an EMBL/GenBank/DDBJ whole genome shotgun (WGS) entry which is preliminary data.</text>
</comment>
<dbReference type="AlphaFoldDB" id="A0A0J6GBD9"/>